<keyword evidence="2" id="KW-1185">Reference proteome</keyword>
<sequence>MSAFGSFVSQSIDSERCQRECDHLQVLVAKGTKGVGSYKLVAHLHLGVLHLQICAPSQSAQPPCSIDFQYVLEVLHIPITGSDSKTPLGQAPIICILEAKGGHGGLVTLSKIFESEDAALQEVRGQRASFKTRPLRKRF</sequence>
<reference evidence="1" key="1">
    <citation type="submission" date="2020-06" db="EMBL/GenBank/DDBJ databases">
        <title>WGS assembly of Ceratodon purpureus strain R40.</title>
        <authorList>
            <person name="Carey S.B."/>
            <person name="Jenkins J."/>
            <person name="Shu S."/>
            <person name="Lovell J.T."/>
            <person name="Sreedasyam A."/>
            <person name="Maumus F."/>
            <person name="Tiley G.P."/>
            <person name="Fernandez-Pozo N."/>
            <person name="Barry K."/>
            <person name="Chen C."/>
            <person name="Wang M."/>
            <person name="Lipzen A."/>
            <person name="Daum C."/>
            <person name="Saski C.A."/>
            <person name="Payton A.C."/>
            <person name="Mcbreen J.C."/>
            <person name="Conrad R.E."/>
            <person name="Kollar L.M."/>
            <person name="Olsson S."/>
            <person name="Huttunen S."/>
            <person name="Landis J.B."/>
            <person name="Wickett N.J."/>
            <person name="Johnson M.G."/>
            <person name="Rensing S.A."/>
            <person name="Grimwood J."/>
            <person name="Schmutz J."/>
            <person name="Mcdaniel S.F."/>
        </authorList>
    </citation>
    <scope>NUCLEOTIDE SEQUENCE</scope>
    <source>
        <strain evidence="1">R40</strain>
    </source>
</reference>
<organism evidence="1 2">
    <name type="scientific">Ceratodon purpureus</name>
    <name type="common">Fire moss</name>
    <name type="synonym">Dicranum purpureum</name>
    <dbReference type="NCBI Taxonomy" id="3225"/>
    <lineage>
        <taxon>Eukaryota</taxon>
        <taxon>Viridiplantae</taxon>
        <taxon>Streptophyta</taxon>
        <taxon>Embryophyta</taxon>
        <taxon>Bryophyta</taxon>
        <taxon>Bryophytina</taxon>
        <taxon>Bryopsida</taxon>
        <taxon>Dicranidae</taxon>
        <taxon>Pseudoditrichales</taxon>
        <taxon>Ditrichaceae</taxon>
        <taxon>Ceratodon</taxon>
    </lineage>
</organism>
<dbReference type="AlphaFoldDB" id="A0A8T0GP63"/>
<accession>A0A8T0GP63</accession>
<comment type="caution">
    <text evidence="1">The sequence shown here is derived from an EMBL/GenBank/DDBJ whole genome shotgun (WGS) entry which is preliminary data.</text>
</comment>
<evidence type="ECO:0000313" key="1">
    <source>
        <dbReference type="EMBL" id="KAG0560713.1"/>
    </source>
</evidence>
<dbReference type="EMBL" id="CM026430">
    <property type="protein sequence ID" value="KAG0560713.1"/>
    <property type="molecule type" value="Genomic_DNA"/>
</dbReference>
<proteinExistence type="predicted"/>
<name>A0A8T0GP63_CERPU</name>
<dbReference type="Proteomes" id="UP000822688">
    <property type="component" value="Chromosome 9"/>
</dbReference>
<protein>
    <submittedName>
        <fullName evidence="1">Uncharacterized protein</fullName>
    </submittedName>
</protein>
<evidence type="ECO:0000313" key="2">
    <source>
        <dbReference type="Proteomes" id="UP000822688"/>
    </source>
</evidence>
<gene>
    <name evidence="1" type="ORF">KC19_9G007000</name>
</gene>